<dbReference type="Proteomes" id="UP000604273">
    <property type="component" value="Unassembled WGS sequence"/>
</dbReference>
<accession>A0A8H4WXP8</accession>
<evidence type="ECO:0000259" key="1">
    <source>
        <dbReference type="Pfam" id="PF20150"/>
    </source>
</evidence>
<protein>
    <recommendedName>
        <fullName evidence="1">2EXR domain-containing protein</fullName>
    </recommendedName>
</protein>
<dbReference type="OrthoDB" id="3469466at2759"/>
<dbReference type="Pfam" id="PF20150">
    <property type="entry name" value="2EXR"/>
    <property type="match status" value="1"/>
</dbReference>
<gene>
    <name evidence="2" type="ORF">FGADI_5947</name>
</gene>
<evidence type="ECO:0000313" key="3">
    <source>
        <dbReference type="Proteomes" id="UP000604273"/>
    </source>
</evidence>
<name>A0A8H4WXP8_9HYPO</name>
<sequence length="401" mass="46087">MESSEPSSGELSAQHPGLFNPVPAKSNLTFHLFPNLPKEIRHLIWEQSLFCERYIVVELWGADGASGEFCRQASPPRHPPTNQQYKLVLINPPKPTSIFGTTAESRASACRFYRVHFPCYSVKESQLHTSGTFWFNPELDTLEIHGLEHFANFANDIWHHDRQKAGLRNVSFRLMSSIPFDRFCGLAVSTDQLHQVIGRLQHVTFIHYTKADRVKMAFDKYFSCWRDRKFPLRYPRSFPVAGASGRFSRQQDPRSIEEDVLNSICINSFSNYGLIVRDWMNGFQRLRPTTPYVFRFAYATDGFESPFIGDRAGAMEYLKDEGEKWQKYLGRGTISFPGGPRQFPTVSPRQLDSELQTVFGFSTFPLEPQGPLGNDHQRPRGFSVPFYDFSAYQPELCVFHL</sequence>
<dbReference type="EMBL" id="JABFAI010000135">
    <property type="protein sequence ID" value="KAF4953611.1"/>
    <property type="molecule type" value="Genomic_DNA"/>
</dbReference>
<reference evidence="2" key="2">
    <citation type="submission" date="2020-05" db="EMBL/GenBank/DDBJ databases">
        <authorList>
            <person name="Kim H.-S."/>
            <person name="Proctor R.H."/>
            <person name="Brown D.W."/>
        </authorList>
    </citation>
    <scope>NUCLEOTIDE SEQUENCE</scope>
    <source>
        <strain evidence="2">NRRL 45417</strain>
    </source>
</reference>
<dbReference type="AlphaFoldDB" id="A0A8H4WXP8"/>
<dbReference type="PANTHER" id="PTHR35910:SF1">
    <property type="entry name" value="2EXR DOMAIN-CONTAINING PROTEIN"/>
    <property type="match status" value="1"/>
</dbReference>
<proteinExistence type="predicted"/>
<evidence type="ECO:0000313" key="2">
    <source>
        <dbReference type="EMBL" id="KAF4953611.1"/>
    </source>
</evidence>
<organism evidence="2 3">
    <name type="scientific">Fusarium gaditjirri</name>
    <dbReference type="NCBI Taxonomy" id="282569"/>
    <lineage>
        <taxon>Eukaryota</taxon>
        <taxon>Fungi</taxon>
        <taxon>Dikarya</taxon>
        <taxon>Ascomycota</taxon>
        <taxon>Pezizomycotina</taxon>
        <taxon>Sordariomycetes</taxon>
        <taxon>Hypocreomycetidae</taxon>
        <taxon>Hypocreales</taxon>
        <taxon>Nectriaceae</taxon>
        <taxon>Fusarium</taxon>
        <taxon>Fusarium nisikadoi species complex</taxon>
    </lineage>
</organism>
<feature type="domain" description="2EXR" evidence="1">
    <location>
        <begin position="30"/>
        <end position="142"/>
    </location>
</feature>
<comment type="caution">
    <text evidence="2">The sequence shown here is derived from an EMBL/GenBank/DDBJ whole genome shotgun (WGS) entry which is preliminary data.</text>
</comment>
<dbReference type="InterPro" id="IPR045518">
    <property type="entry name" value="2EXR"/>
</dbReference>
<reference evidence="2" key="1">
    <citation type="journal article" date="2020" name="BMC Genomics">
        <title>Correction to: Identification and distribution of gene clusters required for synthesis of sphingolipid metabolism inhibitors in diverse species of the filamentous fungus Fusarium.</title>
        <authorList>
            <person name="Kim H.S."/>
            <person name="Lohmar J.M."/>
            <person name="Busman M."/>
            <person name="Brown D.W."/>
            <person name="Naumann T.A."/>
            <person name="Divon H.H."/>
            <person name="Lysoe E."/>
            <person name="Uhlig S."/>
            <person name="Proctor R.H."/>
        </authorList>
    </citation>
    <scope>NUCLEOTIDE SEQUENCE</scope>
    <source>
        <strain evidence="2">NRRL 45417</strain>
    </source>
</reference>
<dbReference type="PANTHER" id="PTHR35910">
    <property type="entry name" value="2EXR DOMAIN-CONTAINING PROTEIN"/>
    <property type="match status" value="1"/>
</dbReference>
<keyword evidence="3" id="KW-1185">Reference proteome</keyword>